<keyword evidence="1" id="KW-0812">Transmembrane</keyword>
<reference evidence="2" key="2">
    <citation type="submission" date="2020-09" db="EMBL/GenBank/DDBJ databases">
        <authorList>
            <person name="Sun Q."/>
            <person name="Kim S."/>
        </authorList>
    </citation>
    <scope>NUCLEOTIDE SEQUENCE</scope>
    <source>
        <strain evidence="2">KCTC 12870</strain>
    </source>
</reference>
<evidence type="ECO:0000313" key="2">
    <source>
        <dbReference type="EMBL" id="GHB99185.1"/>
    </source>
</evidence>
<organism evidence="2 3">
    <name type="scientific">Cerasicoccus arenae</name>
    <dbReference type="NCBI Taxonomy" id="424488"/>
    <lineage>
        <taxon>Bacteria</taxon>
        <taxon>Pseudomonadati</taxon>
        <taxon>Verrucomicrobiota</taxon>
        <taxon>Opitutia</taxon>
        <taxon>Puniceicoccales</taxon>
        <taxon>Cerasicoccaceae</taxon>
        <taxon>Cerasicoccus</taxon>
    </lineage>
</organism>
<keyword evidence="1" id="KW-0472">Membrane</keyword>
<dbReference type="AlphaFoldDB" id="A0A8J3DGK5"/>
<dbReference type="RefSeq" id="WP_189513394.1">
    <property type="nucleotide sequence ID" value="NZ_BMXG01000007.1"/>
</dbReference>
<evidence type="ECO:0000256" key="1">
    <source>
        <dbReference type="SAM" id="Phobius"/>
    </source>
</evidence>
<protein>
    <submittedName>
        <fullName evidence="2">Uncharacterized protein</fullName>
    </submittedName>
</protein>
<dbReference type="Proteomes" id="UP000642829">
    <property type="component" value="Unassembled WGS sequence"/>
</dbReference>
<evidence type="ECO:0000313" key="3">
    <source>
        <dbReference type="Proteomes" id="UP000642829"/>
    </source>
</evidence>
<proteinExistence type="predicted"/>
<keyword evidence="1" id="KW-1133">Transmembrane helix</keyword>
<name>A0A8J3DGK5_9BACT</name>
<comment type="caution">
    <text evidence="2">The sequence shown here is derived from an EMBL/GenBank/DDBJ whole genome shotgun (WGS) entry which is preliminary data.</text>
</comment>
<reference evidence="2" key="1">
    <citation type="journal article" date="2014" name="Int. J. Syst. Evol. Microbiol.">
        <title>Complete genome sequence of Corynebacterium casei LMG S-19264T (=DSM 44701T), isolated from a smear-ripened cheese.</title>
        <authorList>
            <consortium name="US DOE Joint Genome Institute (JGI-PGF)"/>
            <person name="Walter F."/>
            <person name="Albersmeier A."/>
            <person name="Kalinowski J."/>
            <person name="Ruckert C."/>
        </authorList>
    </citation>
    <scope>NUCLEOTIDE SEQUENCE</scope>
    <source>
        <strain evidence="2">KCTC 12870</strain>
    </source>
</reference>
<keyword evidence="3" id="KW-1185">Reference proteome</keyword>
<gene>
    <name evidence="2" type="ORF">GCM10007047_14160</name>
</gene>
<sequence length="235" mass="26786">MSDEKKLIDFMREEIARTRKGVGHTYLFGIIAAVLVAGYMAFILSMVKQATDGEFLAIAVRQQVEQAVPDMIHSGEMTLAKNASISANKVSNRFKQLVPKFAATGKEKIDMSYQDQIPYLSEEFNDMVRLYIKSNEVELREFANQHDSQEFAEEFTRQMMAEFALQIDIRMKDATGGNGLNYFNENLLQSLVAMDTTLGELLNKPEDQLTQRERLQRRILARMVLHITSHTPPNS</sequence>
<feature type="transmembrane region" description="Helical" evidence="1">
    <location>
        <begin position="21"/>
        <end position="42"/>
    </location>
</feature>
<dbReference type="EMBL" id="BMXG01000007">
    <property type="protein sequence ID" value="GHB99185.1"/>
    <property type="molecule type" value="Genomic_DNA"/>
</dbReference>
<accession>A0A8J3DGK5</accession>